<feature type="domain" description="AAA+ ATPase" evidence="8">
    <location>
        <begin position="45"/>
        <end position="173"/>
    </location>
</feature>
<dbReference type="AlphaFoldDB" id="A0A7S4EJS1"/>
<dbReference type="CDD" id="cd00009">
    <property type="entry name" value="AAA"/>
    <property type="match status" value="1"/>
</dbReference>
<evidence type="ECO:0000256" key="4">
    <source>
        <dbReference type="ARBA" id="ARBA00022741"/>
    </source>
</evidence>
<evidence type="ECO:0000256" key="3">
    <source>
        <dbReference type="ARBA" id="ARBA00022705"/>
    </source>
</evidence>
<dbReference type="InterPro" id="IPR027417">
    <property type="entry name" value="P-loop_NTPase"/>
</dbReference>
<dbReference type="PANTHER" id="PTHR11669:SF9">
    <property type="entry name" value="REPLICATION FACTOR C SUBUNIT 5"/>
    <property type="match status" value="1"/>
</dbReference>
<evidence type="ECO:0000256" key="2">
    <source>
        <dbReference type="ARBA" id="ARBA00005378"/>
    </source>
</evidence>
<evidence type="ECO:0000313" key="9">
    <source>
        <dbReference type="EMBL" id="CAE0718718.1"/>
    </source>
</evidence>
<name>A0A7S4EJS1_9STRA</name>
<dbReference type="InterPro" id="IPR008921">
    <property type="entry name" value="DNA_pol3_clamp-load_cplx_C"/>
</dbReference>
<dbReference type="InterPro" id="IPR003959">
    <property type="entry name" value="ATPase_AAA_core"/>
</dbReference>
<dbReference type="Gene3D" id="1.10.8.60">
    <property type="match status" value="1"/>
</dbReference>
<dbReference type="GO" id="GO:0005524">
    <property type="term" value="F:ATP binding"/>
    <property type="evidence" value="ECO:0007669"/>
    <property type="project" value="UniProtKB-KW"/>
</dbReference>
<dbReference type="InterPro" id="IPR003593">
    <property type="entry name" value="AAA+_ATPase"/>
</dbReference>
<dbReference type="Pfam" id="PF00004">
    <property type="entry name" value="AAA"/>
    <property type="match status" value="1"/>
</dbReference>
<sequence length="361" mass="39455">MSLSGKSKDNSNLPWVEKYRPERLEDLVAHEKIINIITTMIDSDNLPHLLLYGPPGTGKTSTIVAAAKRMYGASKYSSMTLELNASDARGINVVRNEIKEFAGTQQLFSRGVKLIILDEADAMTSDAQFALRRVIEKYTKNARFCLICNYVSKIIPALQSRCTRFRFAPLRPNQIRGRLEEIAKEERVPITKDGVEAILDLSGGDMRRVLNLLQSTAMSLSATSSGMEIDGNGDGDGDGGDGNSNSNAHVNETAVYTTSGSPLPKDIDEILASLLNDTFRDSCHKISDMCTANGYALADVLKLLAVKLCSMKGLDSIPLGRLLDGMSQVECRLAMSGIEEKIQTASLVGVFVETREQLEIK</sequence>
<dbReference type="PANTHER" id="PTHR11669">
    <property type="entry name" value="REPLICATION FACTOR C / DNA POLYMERASE III GAMMA-TAU SUBUNIT"/>
    <property type="match status" value="1"/>
</dbReference>
<dbReference type="Pfam" id="PF08542">
    <property type="entry name" value="Rep_fac_C"/>
    <property type="match status" value="1"/>
</dbReference>
<organism evidence="9">
    <name type="scientific">Pseudo-nitzschia australis</name>
    <dbReference type="NCBI Taxonomy" id="44445"/>
    <lineage>
        <taxon>Eukaryota</taxon>
        <taxon>Sar</taxon>
        <taxon>Stramenopiles</taxon>
        <taxon>Ochrophyta</taxon>
        <taxon>Bacillariophyta</taxon>
        <taxon>Bacillariophyceae</taxon>
        <taxon>Bacillariophycidae</taxon>
        <taxon>Bacillariales</taxon>
        <taxon>Bacillariaceae</taxon>
        <taxon>Pseudo-nitzschia</taxon>
    </lineage>
</organism>
<feature type="region of interest" description="Disordered" evidence="7">
    <location>
        <begin position="224"/>
        <end position="248"/>
    </location>
</feature>
<dbReference type="SMART" id="SM00382">
    <property type="entry name" value="AAA"/>
    <property type="match status" value="1"/>
</dbReference>
<keyword evidence="4" id="KW-0547">Nucleotide-binding</keyword>
<keyword evidence="3" id="KW-0235">DNA replication</keyword>
<dbReference type="GO" id="GO:0005663">
    <property type="term" value="C:DNA replication factor C complex"/>
    <property type="evidence" value="ECO:0007669"/>
    <property type="project" value="TreeGrafter"/>
</dbReference>
<dbReference type="InterPro" id="IPR013748">
    <property type="entry name" value="Rep_factorC_C"/>
</dbReference>
<dbReference type="GO" id="GO:0005634">
    <property type="term" value="C:nucleus"/>
    <property type="evidence" value="ECO:0007669"/>
    <property type="project" value="UniProtKB-SubCell"/>
</dbReference>
<proteinExistence type="inferred from homology"/>
<dbReference type="GO" id="GO:0006261">
    <property type="term" value="P:DNA-templated DNA replication"/>
    <property type="evidence" value="ECO:0007669"/>
    <property type="project" value="TreeGrafter"/>
</dbReference>
<evidence type="ECO:0000256" key="6">
    <source>
        <dbReference type="ARBA" id="ARBA00023242"/>
    </source>
</evidence>
<evidence type="ECO:0000256" key="1">
    <source>
        <dbReference type="ARBA" id="ARBA00004123"/>
    </source>
</evidence>
<reference evidence="9" key="1">
    <citation type="submission" date="2021-01" db="EMBL/GenBank/DDBJ databases">
        <authorList>
            <person name="Corre E."/>
            <person name="Pelletier E."/>
            <person name="Niang G."/>
            <person name="Scheremetjew M."/>
            <person name="Finn R."/>
            <person name="Kale V."/>
            <person name="Holt S."/>
            <person name="Cochrane G."/>
            <person name="Meng A."/>
            <person name="Brown T."/>
            <person name="Cohen L."/>
        </authorList>
    </citation>
    <scope>NUCLEOTIDE SEQUENCE</scope>
    <source>
        <strain evidence="9">10249 10 AB</strain>
    </source>
</reference>
<evidence type="ECO:0000256" key="5">
    <source>
        <dbReference type="ARBA" id="ARBA00022840"/>
    </source>
</evidence>
<dbReference type="EMBL" id="HBIX01015785">
    <property type="protein sequence ID" value="CAE0718718.1"/>
    <property type="molecule type" value="Transcribed_RNA"/>
</dbReference>
<dbReference type="GO" id="GO:0003677">
    <property type="term" value="F:DNA binding"/>
    <property type="evidence" value="ECO:0007669"/>
    <property type="project" value="InterPro"/>
</dbReference>
<evidence type="ECO:0000256" key="7">
    <source>
        <dbReference type="SAM" id="MobiDB-lite"/>
    </source>
</evidence>
<dbReference type="InterPro" id="IPR047854">
    <property type="entry name" value="RFC_lid"/>
</dbReference>
<dbReference type="InterPro" id="IPR050238">
    <property type="entry name" value="DNA_Rep/Repair_Clamp_Loader"/>
</dbReference>
<keyword evidence="6" id="KW-0539">Nucleus</keyword>
<protein>
    <recommendedName>
        <fullName evidence="8">AAA+ ATPase domain-containing protein</fullName>
    </recommendedName>
</protein>
<comment type="similarity">
    <text evidence="2">Belongs to the activator 1 small subunits family.</text>
</comment>
<evidence type="ECO:0000259" key="8">
    <source>
        <dbReference type="SMART" id="SM00382"/>
    </source>
</evidence>
<gene>
    <name evidence="9" type="ORF">PAUS00366_LOCUS11472</name>
</gene>
<accession>A0A7S4EJS1</accession>
<dbReference type="GO" id="GO:0016887">
    <property type="term" value="F:ATP hydrolysis activity"/>
    <property type="evidence" value="ECO:0007669"/>
    <property type="project" value="InterPro"/>
</dbReference>
<dbReference type="SUPFAM" id="SSF48019">
    <property type="entry name" value="post-AAA+ oligomerization domain-like"/>
    <property type="match status" value="1"/>
</dbReference>
<dbReference type="CDD" id="cd18140">
    <property type="entry name" value="HLD_clamp_RFC"/>
    <property type="match status" value="1"/>
</dbReference>
<comment type="subcellular location">
    <subcellularLocation>
        <location evidence="1">Nucleus</location>
    </subcellularLocation>
</comment>
<keyword evidence="5" id="KW-0067">ATP-binding</keyword>
<dbReference type="FunFam" id="3.40.50.300:FF:000129">
    <property type="entry name" value="Replication factor C subunit 5"/>
    <property type="match status" value="1"/>
</dbReference>
<dbReference type="SUPFAM" id="SSF52540">
    <property type="entry name" value="P-loop containing nucleoside triphosphate hydrolases"/>
    <property type="match status" value="1"/>
</dbReference>
<dbReference type="Gene3D" id="1.20.272.10">
    <property type="match status" value="1"/>
</dbReference>
<dbReference type="Gene3D" id="3.40.50.300">
    <property type="entry name" value="P-loop containing nucleotide triphosphate hydrolases"/>
    <property type="match status" value="1"/>
</dbReference>
<dbReference type="GO" id="GO:0003689">
    <property type="term" value="F:DNA clamp loader activity"/>
    <property type="evidence" value="ECO:0007669"/>
    <property type="project" value="TreeGrafter"/>
</dbReference>
<dbReference type="GO" id="GO:0006281">
    <property type="term" value="P:DNA repair"/>
    <property type="evidence" value="ECO:0007669"/>
    <property type="project" value="TreeGrafter"/>
</dbReference>